<reference evidence="9 10" key="1">
    <citation type="submission" date="2019-07" db="EMBL/GenBank/DDBJ databases">
        <title>Whole genome shotgun sequence of Marinococcus halophilus NBRC 102359.</title>
        <authorList>
            <person name="Hosoyama A."/>
            <person name="Uohara A."/>
            <person name="Ohji S."/>
            <person name="Ichikawa N."/>
        </authorList>
    </citation>
    <scope>NUCLEOTIDE SEQUENCE [LARGE SCALE GENOMIC DNA]</scope>
    <source>
        <strain evidence="9 10">NBRC 102359</strain>
    </source>
</reference>
<feature type="transmembrane region" description="Helical" evidence="8">
    <location>
        <begin position="101"/>
        <end position="123"/>
    </location>
</feature>
<dbReference type="GO" id="GO:0033214">
    <property type="term" value="P:siderophore-iron import into cell"/>
    <property type="evidence" value="ECO:0007669"/>
    <property type="project" value="TreeGrafter"/>
</dbReference>
<sequence length="344" mass="37219">MHSIFSGEWERKRRRRRIFVFSSLAVLIFTVLLFSMNSGVTPLGPLEVLKTLFGFGNSNQSLVLFQFRLPRIVIALLVGAALAVSGCVLQGISRNSLADPGILGITTGAGLFVVLYISFFSTVSAASPYLLPVFALIGGLLAAALIYILAYDRQLGLVPMRMILTGIAVAAGLNALMTVLMLRLQPEQFDFVAIWLAGRIYGSTWPYVYSFLPWFIILSVFIYYRWRALDTLTFGEQMAKGLGLRVEKERLLLTFASVALAASAVSISGGIGFVGLIAPHIARRLVGPNHALALPASALLGGLLLLFADTLGRTIIQPSEIHAGIVVAVIGAPYFLYLLARSNV</sequence>
<feature type="transmembrane region" description="Helical" evidence="8">
    <location>
        <begin position="204"/>
        <end position="224"/>
    </location>
</feature>
<dbReference type="PANTHER" id="PTHR30472:SF64">
    <property type="entry name" value="IRON(3+)-HYDROXAMATE IMPORT SYSTEM PERMEASE PROTEIN FHUG"/>
    <property type="match status" value="1"/>
</dbReference>
<keyword evidence="4" id="KW-1003">Cell membrane</keyword>
<name>A0A510Y5S6_MARHA</name>
<feature type="transmembrane region" description="Helical" evidence="8">
    <location>
        <begin position="251"/>
        <end position="278"/>
    </location>
</feature>
<evidence type="ECO:0000256" key="6">
    <source>
        <dbReference type="ARBA" id="ARBA00022989"/>
    </source>
</evidence>
<organism evidence="9 10">
    <name type="scientific">Marinococcus halophilus</name>
    <dbReference type="NCBI Taxonomy" id="1371"/>
    <lineage>
        <taxon>Bacteria</taxon>
        <taxon>Bacillati</taxon>
        <taxon>Bacillota</taxon>
        <taxon>Bacilli</taxon>
        <taxon>Bacillales</taxon>
        <taxon>Bacillaceae</taxon>
        <taxon>Marinococcus</taxon>
    </lineage>
</organism>
<evidence type="ECO:0000256" key="7">
    <source>
        <dbReference type="ARBA" id="ARBA00023136"/>
    </source>
</evidence>
<comment type="subcellular location">
    <subcellularLocation>
        <location evidence="1">Cell membrane</location>
        <topology evidence="1">Multi-pass membrane protein</topology>
    </subcellularLocation>
</comment>
<dbReference type="AlphaFoldDB" id="A0A510Y5S6"/>
<evidence type="ECO:0000313" key="9">
    <source>
        <dbReference type="EMBL" id="GEK58702.1"/>
    </source>
</evidence>
<dbReference type="InterPro" id="IPR000522">
    <property type="entry name" value="ABC_transptr_permease_BtuC"/>
</dbReference>
<evidence type="ECO:0000256" key="2">
    <source>
        <dbReference type="ARBA" id="ARBA00007935"/>
    </source>
</evidence>
<dbReference type="EMBL" id="BJUN01000007">
    <property type="protein sequence ID" value="GEK58702.1"/>
    <property type="molecule type" value="Genomic_DNA"/>
</dbReference>
<dbReference type="RefSeq" id="WP_079474193.1">
    <property type="nucleotide sequence ID" value="NZ_BJUN01000007.1"/>
</dbReference>
<keyword evidence="6 8" id="KW-1133">Transmembrane helix</keyword>
<keyword evidence="5 8" id="KW-0812">Transmembrane</keyword>
<evidence type="ECO:0000256" key="8">
    <source>
        <dbReference type="SAM" id="Phobius"/>
    </source>
</evidence>
<dbReference type="Gene3D" id="1.10.3470.10">
    <property type="entry name" value="ABC transporter involved in vitamin B12 uptake, BtuC"/>
    <property type="match status" value="1"/>
</dbReference>
<evidence type="ECO:0000256" key="4">
    <source>
        <dbReference type="ARBA" id="ARBA00022475"/>
    </source>
</evidence>
<feature type="transmembrane region" description="Helical" evidence="8">
    <location>
        <begin position="290"/>
        <end position="308"/>
    </location>
</feature>
<feature type="transmembrane region" description="Helical" evidence="8">
    <location>
        <begin position="69"/>
        <end position="89"/>
    </location>
</feature>
<dbReference type="FunFam" id="1.10.3470.10:FF:000001">
    <property type="entry name" value="Vitamin B12 ABC transporter permease BtuC"/>
    <property type="match status" value="1"/>
</dbReference>
<dbReference type="OrthoDB" id="9811721at2"/>
<comment type="similarity">
    <text evidence="2">Belongs to the binding-protein-dependent transport system permease family. FecCD subfamily.</text>
</comment>
<feature type="transmembrane region" description="Helical" evidence="8">
    <location>
        <begin position="18"/>
        <end position="36"/>
    </location>
</feature>
<feature type="transmembrane region" description="Helical" evidence="8">
    <location>
        <begin position="162"/>
        <end position="184"/>
    </location>
</feature>
<protein>
    <submittedName>
        <fullName evidence="9">Iron ABC transporter permease</fullName>
    </submittedName>
</protein>
<keyword evidence="10" id="KW-1185">Reference proteome</keyword>
<evidence type="ECO:0000256" key="1">
    <source>
        <dbReference type="ARBA" id="ARBA00004651"/>
    </source>
</evidence>
<feature type="transmembrane region" description="Helical" evidence="8">
    <location>
        <begin position="320"/>
        <end position="340"/>
    </location>
</feature>
<dbReference type="PANTHER" id="PTHR30472">
    <property type="entry name" value="FERRIC ENTEROBACTIN TRANSPORT SYSTEM PERMEASE PROTEIN"/>
    <property type="match status" value="1"/>
</dbReference>
<keyword evidence="3" id="KW-0813">Transport</keyword>
<dbReference type="GO" id="GO:0005886">
    <property type="term" value="C:plasma membrane"/>
    <property type="evidence" value="ECO:0007669"/>
    <property type="project" value="UniProtKB-SubCell"/>
</dbReference>
<dbReference type="GO" id="GO:0022857">
    <property type="term" value="F:transmembrane transporter activity"/>
    <property type="evidence" value="ECO:0007669"/>
    <property type="project" value="InterPro"/>
</dbReference>
<dbReference type="Pfam" id="PF01032">
    <property type="entry name" value="FecCD"/>
    <property type="match status" value="1"/>
</dbReference>
<evidence type="ECO:0000256" key="3">
    <source>
        <dbReference type="ARBA" id="ARBA00022448"/>
    </source>
</evidence>
<dbReference type="CDD" id="cd06550">
    <property type="entry name" value="TM_ABC_iron-siderophores_like"/>
    <property type="match status" value="1"/>
</dbReference>
<proteinExistence type="inferred from homology"/>
<dbReference type="STRING" id="1371.GCA_900166605_00790"/>
<evidence type="ECO:0000256" key="5">
    <source>
        <dbReference type="ARBA" id="ARBA00022692"/>
    </source>
</evidence>
<evidence type="ECO:0000313" key="10">
    <source>
        <dbReference type="Proteomes" id="UP000321051"/>
    </source>
</evidence>
<accession>A0A510Y5S6</accession>
<dbReference type="SUPFAM" id="SSF81345">
    <property type="entry name" value="ABC transporter involved in vitamin B12 uptake, BtuC"/>
    <property type="match status" value="1"/>
</dbReference>
<dbReference type="InterPro" id="IPR037294">
    <property type="entry name" value="ABC_BtuC-like"/>
</dbReference>
<dbReference type="Proteomes" id="UP000321051">
    <property type="component" value="Unassembled WGS sequence"/>
</dbReference>
<feature type="transmembrane region" description="Helical" evidence="8">
    <location>
        <begin position="129"/>
        <end position="150"/>
    </location>
</feature>
<keyword evidence="7 8" id="KW-0472">Membrane</keyword>
<comment type="caution">
    <text evidence="9">The sequence shown here is derived from an EMBL/GenBank/DDBJ whole genome shotgun (WGS) entry which is preliminary data.</text>
</comment>
<gene>
    <name evidence="9" type="ORF">MHA01_16070</name>
</gene>